<dbReference type="Proteomes" id="UP000076722">
    <property type="component" value="Unassembled WGS sequence"/>
</dbReference>
<accession>A0A164NVT6</accession>
<name>A0A164NVT6_9AGAM</name>
<dbReference type="AlphaFoldDB" id="A0A164NVT6"/>
<reference evidence="2 3" key="1">
    <citation type="journal article" date="2016" name="Mol. Biol. Evol.">
        <title>Comparative Genomics of Early-Diverging Mushroom-Forming Fungi Provides Insights into the Origins of Lignocellulose Decay Capabilities.</title>
        <authorList>
            <person name="Nagy L.G."/>
            <person name="Riley R."/>
            <person name="Tritt A."/>
            <person name="Adam C."/>
            <person name="Daum C."/>
            <person name="Floudas D."/>
            <person name="Sun H."/>
            <person name="Yadav J.S."/>
            <person name="Pangilinan J."/>
            <person name="Larsson K.H."/>
            <person name="Matsuura K."/>
            <person name="Barry K."/>
            <person name="Labutti K."/>
            <person name="Kuo R."/>
            <person name="Ohm R.A."/>
            <person name="Bhattacharya S.S."/>
            <person name="Shirouzu T."/>
            <person name="Yoshinaga Y."/>
            <person name="Martin F.M."/>
            <person name="Grigoriev I.V."/>
            <person name="Hibbett D.S."/>
        </authorList>
    </citation>
    <scope>NUCLEOTIDE SEQUENCE [LARGE SCALE GENOMIC DNA]</scope>
    <source>
        <strain evidence="2 3">HHB9708</strain>
    </source>
</reference>
<evidence type="ECO:0000259" key="1">
    <source>
        <dbReference type="Pfam" id="PF20179"/>
    </source>
</evidence>
<keyword evidence="3" id="KW-1185">Reference proteome</keyword>
<dbReference type="EMBL" id="KV419440">
    <property type="protein sequence ID" value="KZS88091.1"/>
    <property type="molecule type" value="Genomic_DNA"/>
</dbReference>
<dbReference type="InterPro" id="IPR046824">
    <property type="entry name" value="Mss51-like_C"/>
</dbReference>
<protein>
    <recommendedName>
        <fullName evidence="1">Mitochondrial splicing suppressor 51-like C-terminal domain-containing protein</fullName>
    </recommendedName>
</protein>
<evidence type="ECO:0000313" key="2">
    <source>
        <dbReference type="EMBL" id="KZS88091.1"/>
    </source>
</evidence>
<gene>
    <name evidence="2" type="ORF">SISNIDRAFT_480037</name>
</gene>
<feature type="domain" description="Mitochondrial splicing suppressor 51-like C-terminal" evidence="1">
    <location>
        <begin position="148"/>
        <end position="369"/>
    </location>
</feature>
<proteinExistence type="predicted"/>
<organism evidence="2 3">
    <name type="scientific">Sistotremastrum niveocremeum HHB9708</name>
    <dbReference type="NCBI Taxonomy" id="1314777"/>
    <lineage>
        <taxon>Eukaryota</taxon>
        <taxon>Fungi</taxon>
        <taxon>Dikarya</taxon>
        <taxon>Basidiomycota</taxon>
        <taxon>Agaricomycotina</taxon>
        <taxon>Agaricomycetes</taxon>
        <taxon>Sistotremastrales</taxon>
        <taxon>Sistotremastraceae</taxon>
        <taxon>Sertulicium</taxon>
        <taxon>Sertulicium niveocremeum</taxon>
    </lineage>
</organism>
<dbReference type="Pfam" id="PF20179">
    <property type="entry name" value="MSS51_C"/>
    <property type="match status" value="1"/>
</dbReference>
<dbReference type="PANTHER" id="PTHR47570">
    <property type="entry name" value="ZINC ION BINDING PROTEIN"/>
    <property type="match status" value="1"/>
</dbReference>
<evidence type="ECO:0000313" key="3">
    <source>
        <dbReference type="Proteomes" id="UP000076722"/>
    </source>
</evidence>
<dbReference type="PANTHER" id="PTHR47570:SF1">
    <property type="entry name" value="ZINC ION BINDING PROTEIN"/>
    <property type="match status" value="1"/>
</dbReference>
<dbReference type="STRING" id="1314777.A0A164NVT6"/>
<sequence>MKRLPYFQSELKQFPWGRLESDGTCNHDLLKARFRVLGSGPKFGYWSLPGGRRPHDETSSQRGIRPGEMRSNYTAGYVHGEVLLGNKWPSDIEAWKLKDSKLVPKLVFDGESKPPPQPTADQVKDWKSWYEWRGLDVASPAAILMDFPLSVFYLVTKVLNLVDPSGTPEHRQKLTIHYIGAEVELNFLPLFSELALLMPNTDITLIFFGNAVANLVHRARREYPNSLATRDFVWEYKAPEISGGGSLKIQLYSESGTWSEEVLEGPDGEIGREELPDALVGLNAGIASYPEWTTPLKFAAMFDIPFAITEYAEQTIRQLARDLPAVLESMGMQYESIYPPPDDPLIDNLFKRRAHTVTVNPFHRPGQRPLAHVRSPNLYNGFAVPIVPNSKSSPS</sequence>
<dbReference type="OrthoDB" id="432970at2759"/>